<feature type="compositionally biased region" description="Low complexity" evidence="1">
    <location>
        <begin position="119"/>
        <end position="154"/>
    </location>
</feature>
<evidence type="ECO:0000313" key="2">
    <source>
        <dbReference type="EMBL" id="KAL3760962.1"/>
    </source>
</evidence>
<dbReference type="EMBL" id="JALLBG020000168">
    <property type="protein sequence ID" value="KAL3760962.1"/>
    <property type="molecule type" value="Genomic_DNA"/>
</dbReference>
<name>A0ABD3MBI2_9STRA</name>
<accession>A0ABD3MBI2</accession>
<feature type="region of interest" description="Disordered" evidence="1">
    <location>
        <begin position="574"/>
        <end position="622"/>
    </location>
</feature>
<reference evidence="2 3" key="1">
    <citation type="submission" date="2024-10" db="EMBL/GenBank/DDBJ databases">
        <title>Updated reference genomes for cyclostephanoid diatoms.</title>
        <authorList>
            <person name="Roberts W.R."/>
            <person name="Alverson A.J."/>
        </authorList>
    </citation>
    <scope>NUCLEOTIDE SEQUENCE [LARGE SCALE GENOMIC DNA]</scope>
    <source>
        <strain evidence="2 3">AJA232-27</strain>
    </source>
</reference>
<dbReference type="AlphaFoldDB" id="A0ABD3MBI2"/>
<sequence>MAPSSSSSSSSSSLSNNDIVLSLHNDYYKQIMWAHYKILGKDRNSEKEISMGQTILNILKDKLSQQHGKFYKQAGCGNSFKNLVELDEDTALAKIMIDIQRRMRNDAWLYEKDDDDSDCSSTASSTTSAPMTTTTKSVSPAATSSTVASSCSPSDQNQENNVILSLYNDYYKQIMWAHYRILGLDRDSDTEKLIGETIFDIFKKKMSVSSSTGKSSIRMGRRGGKFYKVRGKDKTCSDLEEVDDETALAKIMADIHRRLRNHAVWSVEAVVTNDTATAGTPCESASTDTNVAVNDASEDRGNAEKEKNAAVVSKNCTPAHSLTSVLGIEATEQLDDSQQNFNPPHSASFNEVLKAALDSYHKNHTLLKNDNNPPPPVPPPFLSHEEECTIKTALAFVTARARIKSRKETNVSASGSATAGGIDGGIIDTRSGRPSIIGGLSLLPPPRRVSPIPISARNLNLELERKFKHVRDVLKLAVSAVLPFYKDALRVNEHGLPSHDGESDISSRVGKRPCAVYDYEAAVESSNTGNNEPRQQYATLDGLCQHIITRLFSLIRDESLKSRTGRACATTNANATVHNGDGEGGANNKPDTNGGEAPTVVTEQSRGSSSNNAFRDQRSGKQSGQNLISNAIVKLIYNDLIGDAYLHNGSLNSSNDVRECAERRIQKIMAVSHVLHRLLFLDNGCRLGTECVTAICFILSDLYLNQYRGVKFMNHDGADIVEHQSKSNEHLASAANWDKSRKPQNNPIDGERHQIVSSRWGDTSSRSYIIHRHDRRRQSVDTLFPRKLHNSERNDDKHAENTNKEEHPLPRIGDVLAVNMLRLLEGAAAIRIHHRQQRVPSSSATSSRHHHHHRELMMDKIVQQTATEVLHEIRASMDHELLLPLHIEDAATFYYTDKMRSTRCIRDSRSRKKNAGGDTSSLVLLQPGAKIMMRLHVFELTNKLALYEQS</sequence>
<organism evidence="2 3">
    <name type="scientific">Discostella pseudostelligera</name>
    <dbReference type="NCBI Taxonomy" id="259834"/>
    <lineage>
        <taxon>Eukaryota</taxon>
        <taxon>Sar</taxon>
        <taxon>Stramenopiles</taxon>
        <taxon>Ochrophyta</taxon>
        <taxon>Bacillariophyta</taxon>
        <taxon>Coscinodiscophyceae</taxon>
        <taxon>Thalassiosirophycidae</taxon>
        <taxon>Stephanodiscales</taxon>
        <taxon>Stephanodiscaceae</taxon>
        <taxon>Discostella</taxon>
    </lineage>
</organism>
<feature type="region of interest" description="Disordered" evidence="1">
    <location>
        <begin position="731"/>
        <end position="751"/>
    </location>
</feature>
<comment type="caution">
    <text evidence="2">The sequence shown here is derived from an EMBL/GenBank/DDBJ whole genome shotgun (WGS) entry which is preliminary data.</text>
</comment>
<feature type="region of interest" description="Disordered" evidence="1">
    <location>
        <begin position="112"/>
        <end position="157"/>
    </location>
</feature>
<keyword evidence="3" id="KW-1185">Reference proteome</keyword>
<feature type="compositionally biased region" description="Polar residues" evidence="1">
    <location>
        <begin position="601"/>
        <end position="622"/>
    </location>
</feature>
<evidence type="ECO:0000313" key="3">
    <source>
        <dbReference type="Proteomes" id="UP001530293"/>
    </source>
</evidence>
<gene>
    <name evidence="2" type="ORF">ACHAWU_009641</name>
</gene>
<feature type="region of interest" description="Disordered" evidence="1">
    <location>
        <begin position="834"/>
        <end position="853"/>
    </location>
</feature>
<dbReference type="Proteomes" id="UP001530293">
    <property type="component" value="Unassembled WGS sequence"/>
</dbReference>
<proteinExistence type="predicted"/>
<protein>
    <submittedName>
        <fullName evidence="2">Uncharacterized protein</fullName>
    </submittedName>
</protein>
<feature type="compositionally biased region" description="Basic and acidic residues" evidence="1">
    <location>
        <begin position="789"/>
        <end position="808"/>
    </location>
</feature>
<evidence type="ECO:0000256" key="1">
    <source>
        <dbReference type="SAM" id="MobiDB-lite"/>
    </source>
</evidence>
<feature type="region of interest" description="Disordered" evidence="1">
    <location>
        <begin position="780"/>
        <end position="808"/>
    </location>
</feature>